<dbReference type="GO" id="GO:0004519">
    <property type="term" value="F:endonuclease activity"/>
    <property type="evidence" value="ECO:0007669"/>
    <property type="project" value="UniProtKB-KW"/>
</dbReference>
<evidence type="ECO:0000313" key="3">
    <source>
        <dbReference type="Proteomes" id="UP000297951"/>
    </source>
</evidence>
<organism evidence="2 3">
    <name type="scientific">Rothia nasimurium</name>
    <dbReference type="NCBI Taxonomy" id="85336"/>
    <lineage>
        <taxon>Bacteria</taxon>
        <taxon>Bacillati</taxon>
        <taxon>Actinomycetota</taxon>
        <taxon>Actinomycetes</taxon>
        <taxon>Micrococcales</taxon>
        <taxon>Micrococcaceae</taxon>
        <taxon>Rothia</taxon>
    </lineage>
</organism>
<evidence type="ECO:0000313" key="2">
    <source>
        <dbReference type="EMBL" id="TFU21913.1"/>
    </source>
</evidence>
<name>A0A4Y9F2M6_9MICC</name>
<dbReference type="CDD" id="cd00085">
    <property type="entry name" value="HNHc"/>
    <property type="match status" value="1"/>
</dbReference>
<dbReference type="Gene3D" id="1.10.30.50">
    <property type="match status" value="1"/>
</dbReference>
<dbReference type="OrthoDB" id="2084290at2"/>
<dbReference type="GO" id="GO:0003676">
    <property type="term" value="F:nucleic acid binding"/>
    <property type="evidence" value="ECO:0007669"/>
    <property type="project" value="InterPro"/>
</dbReference>
<dbReference type="InterPro" id="IPR003615">
    <property type="entry name" value="HNH_nuc"/>
</dbReference>
<keyword evidence="2" id="KW-0540">Nuclease</keyword>
<dbReference type="InterPro" id="IPR002711">
    <property type="entry name" value="HNH"/>
</dbReference>
<dbReference type="SUPFAM" id="SSF54060">
    <property type="entry name" value="His-Me finger endonucleases"/>
    <property type="match status" value="1"/>
</dbReference>
<dbReference type="GO" id="GO:0008270">
    <property type="term" value="F:zinc ion binding"/>
    <property type="evidence" value="ECO:0007669"/>
    <property type="project" value="InterPro"/>
</dbReference>
<keyword evidence="2" id="KW-0378">Hydrolase</keyword>
<feature type="domain" description="HNH nuclease" evidence="1">
    <location>
        <begin position="18"/>
        <end position="71"/>
    </location>
</feature>
<evidence type="ECO:0000259" key="1">
    <source>
        <dbReference type="SMART" id="SM00507"/>
    </source>
</evidence>
<reference evidence="2 3" key="1">
    <citation type="submission" date="2019-03" db="EMBL/GenBank/DDBJ databases">
        <title>Diversity of the mouse oral microbiome.</title>
        <authorList>
            <person name="Joseph S."/>
            <person name="Aduse-Opoku J."/>
            <person name="Curtis M."/>
            <person name="Wade W."/>
            <person name="Hashim A."/>
        </authorList>
    </citation>
    <scope>NUCLEOTIDE SEQUENCE [LARGE SCALE GENOMIC DNA]</scope>
    <source>
        <strain evidence="3">irhom_31</strain>
    </source>
</reference>
<dbReference type="InterPro" id="IPR044925">
    <property type="entry name" value="His-Me_finger_sf"/>
</dbReference>
<dbReference type="Pfam" id="PF01844">
    <property type="entry name" value="HNH"/>
    <property type="match status" value="1"/>
</dbReference>
<dbReference type="EMBL" id="SPQC01000025">
    <property type="protein sequence ID" value="TFU21913.1"/>
    <property type="molecule type" value="Genomic_DNA"/>
</dbReference>
<sequence length="93" mass="10696">MHLLDTIRAIYAENLTCWLCQAPIIDHRYTPGCCSFEKRLHRLSVDHVLPRSLGGSDDIANLRPAHFSCNSARGNRVMPTKRKVEENNIEFFK</sequence>
<protein>
    <submittedName>
        <fullName evidence="2">HNH endonuclease</fullName>
    </submittedName>
</protein>
<dbReference type="Proteomes" id="UP000297951">
    <property type="component" value="Unassembled WGS sequence"/>
</dbReference>
<keyword evidence="2" id="KW-0255">Endonuclease</keyword>
<dbReference type="SMART" id="SM00507">
    <property type="entry name" value="HNHc"/>
    <property type="match status" value="1"/>
</dbReference>
<dbReference type="RefSeq" id="WP_135013001.1">
    <property type="nucleotide sequence ID" value="NZ_JADGLK010000025.1"/>
</dbReference>
<gene>
    <name evidence="2" type="ORF">E4U03_07840</name>
</gene>
<comment type="caution">
    <text evidence="2">The sequence shown here is derived from an EMBL/GenBank/DDBJ whole genome shotgun (WGS) entry which is preliminary data.</text>
</comment>
<dbReference type="AlphaFoldDB" id="A0A4Y9F2M6"/>
<proteinExistence type="predicted"/>
<accession>A0A4Y9F2M6</accession>